<keyword evidence="1" id="KW-0812">Transmembrane</keyword>
<dbReference type="Proteomes" id="UP001161247">
    <property type="component" value="Chromosome 8"/>
</dbReference>
<dbReference type="PANTHER" id="PTHR33640">
    <property type="entry name" value="TRANSMEMBRANE PROTEIN"/>
    <property type="match status" value="1"/>
</dbReference>
<keyword evidence="1" id="KW-0472">Membrane</keyword>
<dbReference type="PANTHER" id="PTHR33640:SF30">
    <property type="entry name" value="DUF4408 DOMAIN-CONTAINING PROTEIN"/>
    <property type="match status" value="1"/>
</dbReference>
<accession>A0AAV1EAX7</accession>
<sequence length="290" mass="33194">MDCTSQTTAFDYVKYEKAKAMARYNRFRKISKFLQFLEILVALALISWSSTFLPGVFKLFGEFFLEAVRYVCNPHVVFLIGNVIVAVLFFLRRDNDATGNDGSHGDLYDDYVRHSGDRTKVYVPDEIKSPLLPLPTPPEIDGLTASPASAAEEFNAEEEKQIVCVHSEAKCDDAMSAAIETATKQIEKFQRTQSVKLRREMAPKTRPAELRRSETVKVGGRRAERRMGMTTTTTTSLDRVDKLSDEEFNRTIEAYIKNHQKSLMEQKLAETKEEFHKLEIRRNNNYICAR</sequence>
<dbReference type="AlphaFoldDB" id="A0AAV1EAX7"/>
<dbReference type="EMBL" id="OX459125">
    <property type="protein sequence ID" value="CAI9116786.1"/>
    <property type="molecule type" value="Genomic_DNA"/>
</dbReference>
<proteinExistence type="predicted"/>
<keyword evidence="3" id="KW-1185">Reference proteome</keyword>
<organism evidence="2 3">
    <name type="scientific">Oldenlandia corymbosa var. corymbosa</name>
    <dbReference type="NCBI Taxonomy" id="529605"/>
    <lineage>
        <taxon>Eukaryota</taxon>
        <taxon>Viridiplantae</taxon>
        <taxon>Streptophyta</taxon>
        <taxon>Embryophyta</taxon>
        <taxon>Tracheophyta</taxon>
        <taxon>Spermatophyta</taxon>
        <taxon>Magnoliopsida</taxon>
        <taxon>eudicotyledons</taxon>
        <taxon>Gunneridae</taxon>
        <taxon>Pentapetalae</taxon>
        <taxon>asterids</taxon>
        <taxon>lamiids</taxon>
        <taxon>Gentianales</taxon>
        <taxon>Rubiaceae</taxon>
        <taxon>Rubioideae</taxon>
        <taxon>Spermacoceae</taxon>
        <taxon>Hedyotis-Oldenlandia complex</taxon>
        <taxon>Oldenlandia</taxon>
    </lineage>
</organism>
<gene>
    <name evidence="2" type="ORF">OLC1_LOCUS22986</name>
</gene>
<evidence type="ECO:0000256" key="1">
    <source>
        <dbReference type="SAM" id="Phobius"/>
    </source>
</evidence>
<protein>
    <submittedName>
        <fullName evidence="2">OLC1v1018027C1</fullName>
    </submittedName>
</protein>
<keyword evidence="1" id="KW-1133">Transmembrane helix</keyword>
<feature type="transmembrane region" description="Helical" evidence="1">
    <location>
        <begin position="33"/>
        <end position="53"/>
    </location>
</feature>
<feature type="transmembrane region" description="Helical" evidence="1">
    <location>
        <begin position="73"/>
        <end position="91"/>
    </location>
</feature>
<evidence type="ECO:0000313" key="2">
    <source>
        <dbReference type="EMBL" id="CAI9116786.1"/>
    </source>
</evidence>
<name>A0AAV1EAX7_OLDCO</name>
<evidence type="ECO:0000313" key="3">
    <source>
        <dbReference type="Proteomes" id="UP001161247"/>
    </source>
</evidence>
<reference evidence="2" key="1">
    <citation type="submission" date="2023-03" db="EMBL/GenBank/DDBJ databases">
        <authorList>
            <person name="Julca I."/>
        </authorList>
    </citation>
    <scope>NUCLEOTIDE SEQUENCE</scope>
</reference>